<dbReference type="CDD" id="cd04301">
    <property type="entry name" value="NAT_SF"/>
    <property type="match status" value="1"/>
</dbReference>
<proteinExistence type="predicted"/>
<accession>A0ABR6C458</accession>
<dbReference type="EMBL" id="JACJHZ010000006">
    <property type="protein sequence ID" value="MBA9019706.1"/>
    <property type="molecule type" value="Genomic_DNA"/>
</dbReference>
<name>A0ABR6C458_9HYPH</name>
<organism evidence="2 3">
    <name type="scientific">Aminobacter ciceronei</name>
    <dbReference type="NCBI Taxonomy" id="150723"/>
    <lineage>
        <taxon>Bacteria</taxon>
        <taxon>Pseudomonadati</taxon>
        <taxon>Pseudomonadota</taxon>
        <taxon>Alphaproteobacteria</taxon>
        <taxon>Hyphomicrobiales</taxon>
        <taxon>Phyllobacteriaceae</taxon>
        <taxon>Aminobacter</taxon>
    </lineage>
</organism>
<evidence type="ECO:0000313" key="3">
    <source>
        <dbReference type="Proteomes" id="UP000587524"/>
    </source>
</evidence>
<keyword evidence="3" id="KW-1185">Reference proteome</keyword>
<feature type="domain" description="N-acetyltransferase" evidence="1">
    <location>
        <begin position="60"/>
        <end position="210"/>
    </location>
</feature>
<dbReference type="SUPFAM" id="SSF55729">
    <property type="entry name" value="Acyl-CoA N-acyltransferases (Nat)"/>
    <property type="match status" value="1"/>
</dbReference>
<dbReference type="InterPro" id="IPR052564">
    <property type="entry name" value="N-acetyltrans/Recomb-assoc"/>
</dbReference>
<dbReference type="Gene3D" id="3.40.630.30">
    <property type="match status" value="1"/>
</dbReference>
<dbReference type="PANTHER" id="PTHR43451">
    <property type="entry name" value="ACETYLTRANSFERASE (GNAT) FAMILY PROTEIN"/>
    <property type="match status" value="1"/>
</dbReference>
<comment type="caution">
    <text evidence="2">The sequence shown here is derived from an EMBL/GenBank/DDBJ whole genome shotgun (WGS) entry which is preliminary data.</text>
</comment>
<dbReference type="InterPro" id="IPR016181">
    <property type="entry name" value="Acyl_CoA_acyltransferase"/>
</dbReference>
<dbReference type="InterPro" id="IPR000182">
    <property type="entry name" value="GNAT_dom"/>
</dbReference>
<evidence type="ECO:0000313" key="2">
    <source>
        <dbReference type="EMBL" id="MBA9019706.1"/>
    </source>
</evidence>
<evidence type="ECO:0000259" key="1">
    <source>
        <dbReference type="PROSITE" id="PS51186"/>
    </source>
</evidence>
<sequence>MAALLPAHVAKNCATGSGSSATVPLCQSANTGDNPIPGRLPVRLINAIVVHVMNDNEHTTTLRPARSGDGRAVFDVTRHSVRELAKEHYSAEQIAGWMGDRTPDTYEALIAKGLMVVAERGDRIVGFVDSEPGEVTRLFLVADAAGSGLGKKLLEIGIRNARRNHEGPVRVESTVNAEGFYLRHGFRAIERGYFSHGVGGDPIEIVHMEL</sequence>
<reference evidence="2 3" key="1">
    <citation type="submission" date="2020-08" db="EMBL/GenBank/DDBJ databases">
        <title>Genomic Encyclopedia of Type Strains, Phase IV (KMG-IV): sequencing the most valuable type-strain genomes for metagenomic binning, comparative biology and taxonomic classification.</title>
        <authorList>
            <person name="Goeker M."/>
        </authorList>
    </citation>
    <scope>NUCLEOTIDE SEQUENCE [LARGE SCALE GENOMIC DNA]</scope>
    <source>
        <strain evidence="2 3">DSM 17455</strain>
    </source>
</reference>
<dbReference type="Proteomes" id="UP000587524">
    <property type="component" value="Unassembled WGS sequence"/>
</dbReference>
<dbReference type="RefSeq" id="WP_312870919.1">
    <property type="nucleotide sequence ID" value="NZ_JACJHZ010000006.1"/>
</dbReference>
<protein>
    <submittedName>
        <fullName evidence="2">N-acetyltransferase YhbS</fullName>
    </submittedName>
</protein>
<dbReference type="Pfam" id="PF13673">
    <property type="entry name" value="Acetyltransf_10"/>
    <property type="match status" value="1"/>
</dbReference>
<dbReference type="PANTHER" id="PTHR43451:SF1">
    <property type="entry name" value="ACETYLTRANSFERASE"/>
    <property type="match status" value="1"/>
</dbReference>
<dbReference type="PROSITE" id="PS51186">
    <property type="entry name" value="GNAT"/>
    <property type="match status" value="1"/>
</dbReference>
<gene>
    <name evidence="2" type="ORF">HNQ97_001699</name>
</gene>